<dbReference type="SUPFAM" id="SSF46894">
    <property type="entry name" value="C-terminal effector domain of the bipartite response regulators"/>
    <property type="match status" value="1"/>
</dbReference>
<dbReference type="SMART" id="SM00421">
    <property type="entry name" value="HTH_LUXR"/>
    <property type="match status" value="1"/>
</dbReference>
<evidence type="ECO:0000313" key="3">
    <source>
        <dbReference type="Proteomes" id="UP000238954"/>
    </source>
</evidence>
<evidence type="ECO:0000259" key="1">
    <source>
        <dbReference type="PROSITE" id="PS50043"/>
    </source>
</evidence>
<accession>A0A2S8B594</accession>
<proteinExistence type="predicted"/>
<dbReference type="Pfam" id="PF00196">
    <property type="entry name" value="GerE"/>
    <property type="match status" value="1"/>
</dbReference>
<dbReference type="InterPro" id="IPR000792">
    <property type="entry name" value="Tscrpt_reg_LuxR_C"/>
</dbReference>
<dbReference type="CDD" id="cd06170">
    <property type="entry name" value="LuxR_C_like"/>
    <property type="match status" value="1"/>
</dbReference>
<dbReference type="Gene3D" id="1.10.10.10">
    <property type="entry name" value="Winged helix-like DNA-binding domain superfamily/Winged helix DNA-binding domain"/>
    <property type="match status" value="1"/>
</dbReference>
<dbReference type="EMBL" id="PHFW01000002">
    <property type="protein sequence ID" value="PQM27513.1"/>
    <property type="molecule type" value="Genomic_DNA"/>
</dbReference>
<dbReference type="OrthoDB" id="7855389at2"/>
<dbReference type="PRINTS" id="PR00038">
    <property type="entry name" value="HTHLUXR"/>
</dbReference>
<dbReference type="GO" id="GO:0006355">
    <property type="term" value="P:regulation of DNA-templated transcription"/>
    <property type="evidence" value="ECO:0007669"/>
    <property type="project" value="InterPro"/>
</dbReference>
<keyword evidence="3" id="KW-1185">Reference proteome</keyword>
<dbReference type="PROSITE" id="PS50043">
    <property type="entry name" value="HTH_LUXR_2"/>
    <property type="match status" value="1"/>
</dbReference>
<organism evidence="2 3">
    <name type="scientific">Sphingopyxis lindanitolerans</name>
    <dbReference type="NCBI Taxonomy" id="2054227"/>
    <lineage>
        <taxon>Bacteria</taxon>
        <taxon>Pseudomonadati</taxon>
        <taxon>Pseudomonadota</taxon>
        <taxon>Alphaproteobacteria</taxon>
        <taxon>Sphingomonadales</taxon>
        <taxon>Sphingomonadaceae</taxon>
        <taxon>Sphingopyxis</taxon>
    </lineage>
</organism>
<name>A0A2S8B594_9SPHN</name>
<dbReference type="RefSeq" id="WP_105997772.1">
    <property type="nucleotide sequence ID" value="NZ_CM009578.1"/>
</dbReference>
<protein>
    <submittedName>
        <fullName evidence="2">LuxR family transcriptional regulator</fullName>
    </submittedName>
</protein>
<dbReference type="InterPro" id="IPR016032">
    <property type="entry name" value="Sig_transdc_resp-reg_C-effctor"/>
</dbReference>
<comment type="caution">
    <text evidence="2">The sequence shown here is derived from an EMBL/GenBank/DDBJ whole genome shotgun (WGS) entry which is preliminary data.</text>
</comment>
<dbReference type="GO" id="GO:0003677">
    <property type="term" value="F:DNA binding"/>
    <property type="evidence" value="ECO:0007669"/>
    <property type="project" value="InterPro"/>
</dbReference>
<dbReference type="Proteomes" id="UP000238954">
    <property type="component" value="Chromosome"/>
</dbReference>
<dbReference type="AlphaFoldDB" id="A0A2S8B594"/>
<dbReference type="InterPro" id="IPR036388">
    <property type="entry name" value="WH-like_DNA-bd_sf"/>
</dbReference>
<feature type="domain" description="HTH luxR-type" evidence="1">
    <location>
        <begin position="311"/>
        <end position="376"/>
    </location>
</feature>
<gene>
    <name evidence="2" type="ORF">CVO77_02695</name>
</gene>
<reference evidence="3" key="1">
    <citation type="submission" date="2017-11" db="EMBL/GenBank/DDBJ databases">
        <title>The complete genome sequence of Sphingopyxis pomeranensis sp. nov. strain WS5A3p.</title>
        <authorList>
            <person name="Kaminski M.A."/>
        </authorList>
    </citation>
    <scope>NUCLEOTIDE SEQUENCE [LARGE SCALE GENOMIC DNA]</scope>
    <source>
        <strain evidence="3">WS5A3p</strain>
    </source>
</reference>
<sequence>MRIGKPVAEVDELVTLLYRGPLEPTPWLGFLEALSRRMRCTRSAITLRLSRQGTPPLIIWGPPLVIDERKARDIHAVHAEIGDLDPLRNALTKAGDIFRLSELISRGDLRENRFYREILQPYGIEYQLGMYISEPGGWEGNVGLTNGPEEEDFTDDDKQVLLALRPHLEQSLALFSRMRRDETELQVMIDTLDRLTLCTFILDGAGHILRTNSAGRALIKSSRALRAADNRLALASKTANAQLQKLIGQAVSARRDGGSFAEGLRVEADSDRHLGVLVRTIETPSRYDNESGPTAVVYVSGLDNNQPLERLVSQIFDLTPSEAHLAALLATGLSLAEAATRLDLTENTVRSYCKTILSKTGVSRQADLVRLILRSVAVLG</sequence>
<evidence type="ECO:0000313" key="2">
    <source>
        <dbReference type="EMBL" id="PQM27513.1"/>
    </source>
</evidence>